<reference evidence="8 9" key="1">
    <citation type="submission" date="2019-09" db="EMBL/GenBank/DDBJ databases">
        <title>Draft genome sequencing of Hungatella hathewayi 123Y-2.</title>
        <authorList>
            <person name="Lv Q."/>
            <person name="Li S."/>
        </authorList>
    </citation>
    <scope>NUCLEOTIDE SEQUENCE [LARGE SCALE GENOMIC DNA]</scope>
    <source>
        <strain evidence="8 9">123Y-2</strain>
    </source>
</reference>
<dbReference type="GO" id="GO:0005737">
    <property type="term" value="C:cytoplasm"/>
    <property type="evidence" value="ECO:0007669"/>
    <property type="project" value="UniProtKB-SubCell"/>
</dbReference>
<dbReference type="Gene3D" id="3.30.1340.10">
    <property type="entry name" value="HPr-like"/>
    <property type="match status" value="1"/>
</dbReference>
<dbReference type="PROSITE" id="PS00369">
    <property type="entry name" value="PTS_HPR_HIS"/>
    <property type="match status" value="1"/>
</dbReference>
<keyword evidence="4" id="KW-0963">Cytoplasm</keyword>
<comment type="caution">
    <text evidence="7">The sequence shown here is derived from an EMBL/GenBank/DDBJ whole genome shotgun (WGS) entry which is preliminary data.</text>
</comment>
<evidence type="ECO:0000256" key="1">
    <source>
        <dbReference type="ARBA" id="ARBA00003681"/>
    </source>
</evidence>
<keyword evidence="5" id="KW-0598">Phosphotransferase system</keyword>
<dbReference type="PROSITE" id="PS00589">
    <property type="entry name" value="PTS_HPR_SER"/>
    <property type="match status" value="1"/>
</dbReference>
<evidence type="ECO:0000256" key="4">
    <source>
        <dbReference type="ARBA" id="ARBA00022490"/>
    </source>
</evidence>
<sequence>MKQIIYALEDDYGMHARPASRLAEVSQNYRSSMEIKYKEKTGDLKSMISVLKLGIKKGEAFHIEITGEDEDEACRTLEKMLKEKPI</sequence>
<evidence type="ECO:0000313" key="8">
    <source>
        <dbReference type="EMBL" id="MUB66923.1"/>
    </source>
</evidence>
<evidence type="ECO:0000313" key="7">
    <source>
        <dbReference type="EMBL" id="GKH00104.1"/>
    </source>
</evidence>
<dbReference type="InterPro" id="IPR002114">
    <property type="entry name" value="PTS_HPr_Ser_P_site"/>
</dbReference>
<dbReference type="PANTHER" id="PTHR33705">
    <property type="entry name" value="PHOSPHOCARRIER PROTEIN HPR"/>
    <property type="match status" value="1"/>
</dbReference>
<dbReference type="SUPFAM" id="SSF55594">
    <property type="entry name" value="HPr-like"/>
    <property type="match status" value="1"/>
</dbReference>
<proteinExistence type="predicted"/>
<dbReference type="EMBL" id="WNME01000038">
    <property type="protein sequence ID" value="MUB66923.1"/>
    <property type="molecule type" value="Genomic_DNA"/>
</dbReference>
<dbReference type="Proteomes" id="UP001055091">
    <property type="component" value="Unassembled WGS sequence"/>
</dbReference>
<dbReference type="CDD" id="cd00367">
    <property type="entry name" value="PTS-HPr_like"/>
    <property type="match status" value="1"/>
</dbReference>
<dbReference type="RefSeq" id="WP_006774503.1">
    <property type="nucleotide sequence ID" value="NZ_BQNJ01000001.1"/>
</dbReference>
<organism evidence="7 10">
    <name type="scientific">Hungatella hathewayi</name>
    <dbReference type="NCBI Taxonomy" id="154046"/>
    <lineage>
        <taxon>Bacteria</taxon>
        <taxon>Bacillati</taxon>
        <taxon>Bacillota</taxon>
        <taxon>Clostridia</taxon>
        <taxon>Lachnospirales</taxon>
        <taxon>Lachnospiraceae</taxon>
        <taxon>Hungatella</taxon>
    </lineage>
</organism>
<feature type="domain" description="HPr" evidence="6">
    <location>
        <begin position="1"/>
        <end position="86"/>
    </location>
</feature>
<dbReference type="InterPro" id="IPR050399">
    <property type="entry name" value="HPr"/>
</dbReference>
<evidence type="ECO:0000259" key="6">
    <source>
        <dbReference type="PROSITE" id="PS51350"/>
    </source>
</evidence>
<dbReference type="EMBL" id="BQNJ01000001">
    <property type="protein sequence ID" value="GKH00104.1"/>
    <property type="molecule type" value="Genomic_DNA"/>
</dbReference>
<dbReference type="AlphaFoldDB" id="A0A174XPL1"/>
<dbReference type="OrthoDB" id="9809047at2"/>
<evidence type="ECO:0000313" key="10">
    <source>
        <dbReference type="Proteomes" id="UP001055091"/>
    </source>
</evidence>
<reference evidence="7" key="2">
    <citation type="submission" date="2022-01" db="EMBL/GenBank/DDBJ databases">
        <title>Novel bile acid biosynthetic pathways are enriched in the microbiome of centenarians.</title>
        <authorList>
            <person name="Sato Y."/>
            <person name="Atarashi K."/>
            <person name="Plichta R.D."/>
            <person name="Arai Y."/>
            <person name="Sasajima S."/>
            <person name="Kearney M.S."/>
            <person name="Suda W."/>
            <person name="Takeshita K."/>
            <person name="Sasaki T."/>
            <person name="Okamoto S."/>
            <person name="Skelly N.A."/>
            <person name="Okamura Y."/>
            <person name="Vlamakis H."/>
            <person name="Li Y."/>
            <person name="Tanoue T."/>
            <person name="Takei H."/>
            <person name="Nittono H."/>
            <person name="Narushima S."/>
            <person name="Irie J."/>
            <person name="Itoh H."/>
            <person name="Moriya K."/>
            <person name="Sugiura Y."/>
            <person name="Suematsu M."/>
            <person name="Moritoki N."/>
            <person name="Shibata S."/>
            <person name="Littman R.D."/>
            <person name="Fischbach A.M."/>
            <person name="Uwamino Y."/>
            <person name="Inoue T."/>
            <person name="Honda A."/>
            <person name="Hattori M."/>
            <person name="Murai T."/>
            <person name="Xavier J.R."/>
            <person name="Hirose N."/>
            <person name="Honda K."/>
        </authorList>
    </citation>
    <scope>NUCLEOTIDE SEQUENCE</scope>
    <source>
        <strain evidence="7">CE91-St55</strain>
    </source>
</reference>
<gene>
    <name evidence="7" type="primary">ptsH</name>
    <name evidence="7" type="ORF">CE91St55_20850</name>
    <name evidence="8" type="ORF">GNE07_28305</name>
</gene>
<dbReference type="InterPro" id="IPR000032">
    <property type="entry name" value="HPr-like"/>
</dbReference>
<dbReference type="Pfam" id="PF00381">
    <property type="entry name" value="PTS-HPr"/>
    <property type="match status" value="1"/>
</dbReference>
<dbReference type="Proteomes" id="UP000434223">
    <property type="component" value="Unassembled WGS sequence"/>
</dbReference>
<name>A0A174XPL1_9FIRM</name>
<evidence type="ECO:0000256" key="3">
    <source>
        <dbReference type="ARBA" id="ARBA00020422"/>
    </source>
</evidence>
<dbReference type="GeneID" id="93151057"/>
<dbReference type="NCBIfam" id="TIGR01003">
    <property type="entry name" value="PTS_HPr_family"/>
    <property type="match status" value="1"/>
</dbReference>
<evidence type="ECO:0000256" key="2">
    <source>
        <dbReference type="ARBA" id="ARBA00004496"/>
    </source>
</evidence>
<dbReference type="PANTHER" id="PTHR33705:SF2">
    <property type="entry name" value="PHOSPHOCARRIER PROTEIN NPR"/>
    <property type="match status" value="1"/>
</dbReference>
<comment type="subcellular location">
    <subcellularLocation>
        <location evidence="2">Cytoplasm</location>
    </subcellularLocation>
</comment>
<dbReference type="PRINTS" id="PR00107">
    <property type="entry name" value="PHOSPHOCPHPR"/>
</dbReference>
<dbReference type="InterPro" id="IPR001020">
    <property type="entry name" value="PTS_HPr_His_P_site"/>
</dbReference>
<comment type="function">
    <text evidence="1">General (non sugar-specific) component of the phosphoenolpyruvate-dependent sugar phosphotransferase system (sugar PTS). This major carbohydrate active-transport system catalyzes the phosphorylation of incoming sugar substrates concomitantly with their translocation across the cell membrane. The phosphoryl group from phosphoenolpyruvate (PEP) is transferred to the phosphoryl carrier protein HPr by enzyme I. Phospho-HPr then transfers it to the PTS EIIA domain.</text>
</comment>
<evidence type="ECO:0000256" key="5">
    <source>
        <dbReference type="ARBA" id="ARBA00022683"/>
    </source>
</evidence>
<evidence type="ECO:0000313" key="9">
    <source>
        <dbReference type="Proteomes" id="UP000434223"/>
    </source>
</evidence>
<accession>A0A174XPL1</accession>
<protein>
    <recommendedName>
        <fullName evidence="3">Phosphocarrier protein HPr</fullName>
    </recommendedName>
</protein>
<dbReference type="PROSITE" id="PS51350">
    <property type="entry name" value="PTS_HPR_DOM"/>
    <property type="match status" value="1"/>
</dbReference>
<dbReference type="GO" id="GO:0009401">
    <property type="term" value="P:phosphoenolpyruvate-dependent sugar phosphotransferase system"/>
    <property type="evidence" value="ECO:0007669"/>
    <property type="project" value="UniProtKB-KW"/>
</dbReference>
<dbReference type="InterPro" id="IPR035895">
    <property type="entry name" value="HPr-like_sf"/>
</dbReference>